<dbReference type="AlphaFoldDB" id="A0A942Z658"/>
<dbReference type="Gene3D" id="1.20.1330.10">
    <property type="entry name" value="f41 fragment of flagellin, N-terminal domain"/>
    <property type="match status" value="1"/>
</dbReference>
<name>A0A942Z658_9FIRM</name>
<reference evidence="6" key="1">
    <citation type="submission" date="2019-12" db="EMBL/GenBank/DDBJ databases">
        <title>Clostridiaceae gen. nov. sp. nov., isolated from sediment in Xinjiang, China.</title>
        <authorList>
            <person name="Zhang R."/>
        </authorList>
    </citation>
    <scope>NUCLEOTIDE SEQUENCE</scope>
    <source>
        <strain evidence="6">D2Q-11</strain>
    </source>
</reference>
<dbReference type="PANTHER" id="PTHR42792:SF1">
    <property type="entry name" value="FLAGELLAR HOOK-ASSOCIATED PROTEIN 3"/>
    <property type="match status" value="1"/>
</dbReference>
<feature type="domain" description="Flagellin C-terminal" evidence="5">
    <location>
        <begin position="225"/>
        <end position="306"/>
    </location>
</feature>
<dbReference type="SUPFAM" id="SSF64518">
    <property type="entry name" value="Phase 1 flagellin"/>
    <property type="match status" value="1"/>
</dbReference>
<dbReference type="PRINTS" id="PR00207">
    <property type="entry name" value="FLAGELLIN"/>
</dbReference>
<proteinExistence type="inferred from homology"/>
<sequence>MRVTNNMLIMNMMNNMNNNLGKMDKVQQKMASGKKFQMPSDDPIGVSKSLKFNTDLSRIEQYKRNVDDATSWLEITETAVGEVGDILQRVRELTVQAANGTNAPDDRTKISSEIEQLKKQVIKVSNTKYAGRSIFTGYKTDKNLLDENGNYIIDLSSTEKSTYNVGPADDIEVNIVGNELFGLDTGNYGDDVSTTQKSKIIDVFDELLSGLNTDDDTKINDTLVAIDDTMDNVLSVRANIGAKVNRLDLNKNRLDDQTLTVTKLLSNNEDVDMAETIMELKVQENVYRASLSAGARVIQPTLIDFLR</sequence>
<dbReference type="Proteomes" id="UP000724672">
    <property type="component" value="Unassembled WGS sequence"/>
</dbReference>
<evidence type="ECO:0000313" key="7">
    <source>
        <dbReference type="Proteomes" id="UP000724672"/>
    </source>
</evidence>
<dbReference type="Pfam" id="PF00669">
    <property type="entry name" value="Flagellin_N"/>
    <property type="match status" value="1"/>
</dbReference>
<comment type="subcellular location">
    <subcellularLocation>
        <location evidence="1">Bacterial flagellum</location>
    </subcellularLocation>
</comment>
<feature type="domain" description="Flagellin N-terminal" evidence="4">
    <location>
        <begin position="4"/>
        <end position="140"/>
    </location>
</feature>
<keyword evidence="3" id="KW-0975">Bacterial flagellum</keyword>
<dbReference type="NCBIfam" id="TIGR02550">
    <property type="entry name" value="flagell_flgL"/>
    <property type="match status" value="1"/>
</dbReference>
<dbReference type="RefSeq" id="WP_203366066.1">
    <property type="nucleotide sequence ID" value="NZ_WSFT01000028.1"/>
</dbReference>
<evidence type="ECO:0000256" key="1">
    <source>
        <dbReference type="ARBA" id="ARBA00004365"/>
    </source>
</evidence>
<keyword evidence="6" id="KW-0969">Cilium</keyword>
<dbReference type="GO" id="GO:0071973">
    <property type="term" value="P:bacterial-type flagellum-dependent cell motility"/>
    <property type="evidence" value="ECO:0007669"/>
    <property type="project" value="InterPro"/>
</dbReference>
<gene>
    <name evidence="6" type="primary">flgL</name>
    <name evidence="6" type="ORF">GOQ27_06710</name>
</gene>
<accession>A0A942Z658</accession>
<keyword evidence="6" id="KW-0282">Flagellum</keyword>
<dbReference type="Pfam" id="PF00700">
    <property type="entry name" value="Flagellin_C"/>
    <property type="match status" value="1"/>
</dbReference>
<dbReference type="InterPro" id="IPR001492">
    <property type="entry name" value="Flagellin"/>
</dbReference>
<dbReference type="GO" id="GO:0009424">
    <property type="term" value="C:bacterial-type flagellum hook"/>
    <property type="evidence" value="ECO:0007669"/>
    <property type="project" value="InterPro"/>
</dbReference>
<dbReference type="InterPro" id="IPR013384">
    <property type="entry name" value="Flagell_FlgL"/>
</dbReference>
<dbReference type="InterPro" id="IPR001029">
    <property type="entry name" value="Flagellin_N"/>
</dbReference>
<evidence type="ECO:0000259" key="5">
    <source>
        <dbReference type="Pfam" id="PF00700"/>
    </source>
</evidence>
<keyword evidence="7" id="KW-1185">Reference proteome</keyword>
<dbReference type="EMBL" id="WSFT01000028">
    <property type="protein sequence ID" value="MBS4538146.1"/>
    <property type="molecule type" value="Genomic_DNA"/>
</dbReference>
<dbReference type="InterPro" id="IPR046358">
    <property type="entry name" value="Flagellin_C"/>
</dbReference>
<evidence type="ECO:0000259" key="4">
    <source>
        <dbReference type="Pfam" id="PF00669"/>
    </source>
</evidence>
<dbReference type="PANTHER" id="PTHR42792">
    <property type="entry name" value="FLAGELLIN"/>
    <property type="match status" value="1"/>
</dbReference>
<protein>
    <submittedName>
        <fullName evidence="6">Flagellar hook-associated protein FlgL</fullName>
    </submittedName>
</protein>
<dbReference type="GO" id="GO:0005198">
    <property type="term" value="F:structural molecule activity"/>
    <property type="evidence" value="ECO:0007669"/>
    <property type="project" value="InterPro"/>
</dbReference>
<comment type="similarity">
    <text evidence="2">Belongs to the bacterial flagellin family.</text>
</comment>
<evidence type="ECO:0000313" key="6">
    <source>
        <dbReference type="EMBL" id="MBS4538146.1"/>
    </source>
</evidence>
<comment type="caution">
    <text evidence="6">The sequence shown here is derived from an EMBL/GenBank/DDBJ whole genome shotgun (WGS) entry which is preliminary data.</text>
</comment>
<evidence type="ECO:0000256" key="2">
    <source>
        <dbReference type="ARBA" id="ARBA00005709"/>
    </source>
</evidence>
<organism evidence="6 7">
    <name type="scientific">Anaeromonas frigoriresistens</name>
    <dbReference type="NCBI Taxonomy" id="2683708"/>
    <lineage>
        <taxon>Bacteria</taxon>
        <taxon>Bacillati</taxon>
        <taxon>Bacillota</taxon>
        <taxon>Tissierellia</taxon>
        <taxon>Tissierellales</taxon>
        <taxon>Thermohalobacteraceae</taxon>
        <taxon>Anaeromonas</taxon>
    </lineage>
</organism>
<keyword evidence="6" id="KW-0966">Cell projection</keyword>
<evidence type="ECO:0000256" key="3">
    <source>
        <dbReference type="ARBA" id="ARBA00023143"/>
    </source>
</evidence>